<dbReference type="EC" id="2.7.13.3" evidence="2"/>
<proteinExistence type="predicted"/>
<dbReference type="PANTHER" id="PTHR42878">
    <property type="entry name" value="TWO-COMPONENT HISTIDINE KINASE"/>
    <property type="match status" value="1"/>
</dbReference>
<keyword evidence="4" id="KW-0418">Kinase</keyword>
<dbReference type="InterPro" id="IPR003594">
    <property type="entry name" value="HATPase_dom"/>
</dbReference>
<comment type="caution">
    <text evidence="7">The sequence shown here is derived from an EMBL/GenBank/DDBJ whole genome shotgun (WGS) entry which is preliminary data.</text>
</comment>
<keyword evidence="3" id="KW-0808">Transferase</keyword>
<sequence>MQISQSKLVFKVVLVSGLMLSVFIAWILISLVYEQLRAEQQLNQFNRLFQGVQHTYTTIVTQEKGLAEYTLAVKKLQRYLSDHQGQNSSLFSQRLVNQVDLQVVLLASESTTSNDFSKLPQASKNTRFLQLTQGNNALAETFAQQFSQTPAAEQPLDVRWLSLLLVALLLWGALLYCLYRKLSQGIALTEQVLSDVKGLQSYRLPEHCKGQLVAEPQLQELLEFTNVLATRLDQVHARFIEEAQEATLGSMVQGFSKSLQHTVEHAATHQKRLNTIVNKLTCGQANEDQVSQLLTKSQQILTQLDVELANIYDLLADFEHISNYQQFDVVVGFNLKQLVENVFARHSTELITEQFQVSYEIPDTLQLQSYPAVFEQVCHHCISNSVKHAKHTDKPLHIVVSAMVVNDFVHLYFKDDGVGIDSELLPILAQPSLNSRQHFGKLGLGLSVIYHLVTDKLKGELKVQSPAHGGACIHIVLANTLFSQSPTVRTSYRKKYNESKAP</sequence>
<evidence type="ECO:0000313" key="8">
    <source>
        <dbReference type="Proteomes" id="UP001152485"/>
    </source>
</evidence>
<evidence type="ECO:0000256" key="2">
    <source>
        <dbReference type="ARBA" id="ARBA00012438"/>
    </source>
</evidence>
<dbReference type="Gene3D" id="3.30.565.10">
    <property type="entry name" value="Histidine kinase-like ATPase, C-terminal domain"/>
    <property type="match status" value="1"/>
</dbReference>
<dbReference type="EMBL" id="CAMAPD010000003">
    <property type="protein sequence ID" value="CAH9053483.1"/>
    <property type="molecule type" value="Genomic_DNA"/>
</dbReference>
<feature type="transmembrane region" description="Helical" evidence="5">
    <location>
        <begin position="12"/>
        <end position="33"/>
    </location>
</feature>
<evidence type="ECO:0000256" key="4">
    <source>
        <dbReference type="ARBA" id="ARBA00022777"/>
    </source>
</evidence>
<organism evidence="7 8">
    <name type="scientific">Pseudoalteromonas holothuriae</name>
    <dbReference type="NCBI Taxonomy" id="2963714"/>
    <lineage>
        <taxon>Bacteria</taxon>
        <taxon>Pseudomonadati</taxon>
        <taxon>Pseudomonadota</taxon>
        <taxon>Gammaproteobacteria</taxon>
        <taxon>Alteromonadales</taxon>
        <taxon>Pseudoalteromonadaceae</taxon>
        <taxon>Pseudoalteromonas</taxon>
    </lineage>
</organism>
<accession>A0ABN8UHY0</accession>
<evidence type="ECO:0000313" key="7">
    <source>
        <dbReference type="EMBL" id="CAH9053483.1"/>
    </source>
</evidence>
<dbReference type="RefSeq" id="WP_261592023.1">
    <property type="nucleotide sequence ID" value="NZ_CAMAPD010000003.1"/>
</dbReference>
<keyword evidence="5" id="KW-0472">Membrane</keyword>
<name>A0ABN8UHY0_9GAMM</name>
<dbReference type="SUPFAM" id="SSF55874">
    <property type="entry name" value="ATPase domain of HSP90 chaperone/DNA topoisomerase II/histidine kinase"/>
    <property type="match status" value="1"/>
</dbReference>
<gene>
    <name evidence="7" type="ORF">PSECIP111951_00831</name>
</gene>
<dbReference type="InterPro" id="IPR050351">
    <property type="entry name" value="BphY/WalK/GraS-like"/>
</dbReference>
<evidence type="ECO:0000259" key="6">
    <source>
        <dbReference type="PROSITE" id="PS50109"/>
    </source>
</evidence>
<dbReference type="PANTHER" id="PTHR42878:SF14">
    <property type="entry name" value="OSMOLARITY TWO-COMPONENT SYSTEM PROTEIN SSK1"/>
    <property type="match status" value="1"/>
</dbReference>
<keyword evidence="5" id="KW-1133">Transmembrane helix</keyword>
<dbReference type="Pfam" id="PF02518">
    <property type="entry name" value="HATPase_c"/>
    <property type="match status" value="1"/>
</dbReference>
<dbReference type="InterPro" id="IPR036890">
    <property type="entry name" value="HATPase_C_sf"/>
</dbReference>
<protein>
    <recommendedName>
        <fullName evidence="2">histidine kinase</fullName>
        <ecNumber evidence="2">2.7.13.3</ecNumber>
    </recommendedName>
</protein>
<dbReference type="InterPro" id="IPR005467">
    <property type="entry name" value="His_kinase_dom"/>
</dbReference>
<evidence type="ECO:0000256" key="1">
    <source>
        <dbReference type="ARBA" id="ARBA00000085"/>
    </source>
</evidence>
<dbReference type="Proteomes" id="UP001152485">
    <property type="component" value="Unassembled WGS sequence"/>
</dbReference>
<dbReference type="PROSITE" id="PS50109">
    <property type="entry name" value="HIS_KIN"/>
    <property type="match status" value="1"/>
</dbReference>
<keyword evidence="5" id="KW-0812">Transmembrane</keyword>
<comment type="catalytic activity">
    <reaction evidence="1">
        <text>ATP + protein L-histidine = ADP + protein N-phospho-L-histidine.</text>
        <dbReference type="EC" id="2.7.13.3"/>
    </reaction>
</comment>
<evidence type="ECO:0000256" key="3">
    <source>
        <dbReference type="ARBA" id="ARBA00022679"/>
    </source>
</evidence>
<reference evidence="7 8" key="1">
    <citation type="submission" date="2022-07" db="EMBL/GenBank/DDBJ databases">
        <authorList>
            <person name="Criscuolo A."/>
        </authorList>
    </citation>
    <scope>NUCLEOTIDE SEQUENCE [LARGE SCALE GENOMIC DNA]</scope>
    <source>
        <strain evidence="8">CIP 111951</strain>
    </source>
</reference>
<feature type="domain" description="Histidine kinase" evidence="6">
    <location>
        <begin position="258"/>
        <end position="481"/>
    </location>
</feature>
<dbReference type="SMART" id="SM00387">
    <property type="entry name" value="HATPase_c"/>
    <property type="match status" value="1"/>
</dbReference>
<evidence type="ECO:0000256" key="5">
    <source>
        <dbReference type="SAM" id="Phobius"/>
    </source>
</evidence>